<keyword evidence="2" id="KW-1185">Reference proteome</keyword>
<name>A0ABR3VSJ5_9PEZI</name>
<reference evidence="1 2" key="1">
    <citation type="journal article" date="2024" name="Commun. Biol.">
        <title>Comparative genomic analysis of thermophilic fungi reveals convergent evolutionary adaptations and gene losses.</title>
        <authorList>
            <person name="Steindorff A.S."/>
            <person name="Aguilar-Pontes M.V."/>
            <person name="Robinson A.J."/>
            <person name="Andreopoulos B."/>
            <person name="LaButti K."/>
            <person name="Kuo A."/>
            <person name="Mondo S."/>
            <person name="Riley R."/>
            <person name="Otillar R."/>
            <person name="Haridas S."/>
            <person name="Lipzen A."/>
            <person name="Grimwood J."/>
            <person name="Schmutz J."/>
            <person name="Clum A."/>
            <person name="Reid I.D."/>
            <person name="Moisan M.C."/>
            <person name="Butler G."/>
            <person name="Nguyen T.T.M."/>
            <person name="Dewar K."/>
            <person name="Conant G."/>
            <person name="Drula E."/>
            <person name="Henrissat B."/>
            <person name="Hansel C."/>
            <person name="Singer S."/>
            <person name="Hutchinson M.I."/>
            <person name="de Vries R.P."/>
            <person name="Natvig D.O."/>
            <person name="Powell A.J."/>
            <person name="Tsang A."/>
            <person name="Grigoriev I.V."/>
        </authorList>
    </citation>
    <scope>NUCLEOTIDE SEQUENCE [LARGE SCALE GENOMIC DNA]</scope>
    <source>
        <strain evidence="1 2">ATCC 24622</strain>
    </source>
</reference>
<evidence type="ECO:0000313" key="1">
    <source>
        <dbReference type="EMBL" id="KAL1844626.1"/>
    </source>
</evidence>
<accession>A0ABR3VSJ5</accession>
<gene>
    <name evidence="1" type="ORF">VTK73DRAFT_2149</name>
</gene>
<evidence type="ECO:0000313" key="2">
    <source>
        <dbReference type="Proteomes" id="UP001586593"/>
    </source>
</evidence>
<proteinExistence type="predicted"/>
<dbReference type="EMBL" id="JAZHXJ010001583">
    <property type="protein sequence ID" value="KAL1844626.1"/>
    <property type="molecule type" value="Genomic_DNA"/>
</dbReference>
<protein>
    <submittedName>
        <fullName evidence="1">Uncharacterized protein</fullName>
    </submittedName>
</protein>
<organism evidence="1 2">
    <name type="scientific">Phialemonium thermophilum</name>
    <dbReference type="NCBI Taxonomy" id="223376"/>
    <lineage>
        <taxon>Eukaryota</taxon>
        <taxon>Fungi</taxon>
        <taxon>Dikarya</taxon>
        <taxon>Ascomycota</taxon>
        <taxon>Pezizomycotina</taxon>
        <taxon>Sordariomycetes</taxon>
        <taxon>Sordariomycetidae</taxon>
        <taxon>Cephalothecales</taxon>
        <taxon>Cephalothecaceae</taxon>
        <taxon>Phialemonium</taxon>
    </lineage>
</organism>
<comment type="caution">
    <text evidence="1">The sequence shown here is derived from an EMBL/GenBank/DDBJ whole genome shotgun (WGS) entry which is preliminary data.</text>
</comment>
<sequence>MRGLLHSGCHGAASRRRTGRSTSCVVPCSPNAPFSSPAPTRARPGIPILRDERVEATNTAKEWEIVCRGCSSLHIRTHSFQSSTRIFVVSSASSPLRMGRRPGWASYKWLYQSPAYRHKLPARQQNGGAGDALCLEPLTFPSLAALIDPAFSLKDSLEIPPLPTHQAAISGARWGEGALSGEGRTPTCGVKGSWRGAVTGSLRQDFF</sequence>
<dbReference type="Proteomes" id="UP001586593">
    <property type="component" value="Unassembled WGS sequence"/>
</dbReference>